<feature type="transmembrane region" description="Helical" evidence="5">
    <location>
        <begin position="118"/>
        <end position="138"/>
    </location>
</feature>
<feature type="transmembrane region" description="Helical" evidence="5">
    <location>
        <begin position="159"/>
        <end position="178"/>
    </location>
</feature>
<dbReference type="HAMAP" id="MF_00189">
    <property type="entry name" value="YciB"/>
    <property type="match status" value="1"/>
</dbReference>
<protein>
    <recommendedName>
        <fullName evidence="5">Inner membrane-spanning protein YciB</fullName>
    </recommendedName>
</protein>
<comment type="subcellular location">
    <subcellularLocation>
        <location evidence="5">Cell inner membrane</location>
        <topology evidence="5">Multi-pass membrane protein</topology>
    </subcellularLocation>
</comment>
<evidence type="ECO:0000256" key="4">
    <source>
        <dbReference type="ARBA" id="ARBA00023136"/>
    </source>
</evidence>
<sequence>MTERDMDSGRQDDGAQDAGRQINPWLKSALEFGPILLFFIAYLRLKEQVFTIAGTEYDGFIVVTAAFIPLLVASTAALWALTGKLSRMQVATVVLVVIFGGLSVWLNDDRFFKMKPTMIYLLFGGLLAFGLLRGQSYLKFVMEEVMPLRDEGWMILTRRLMFCFFALALANELIWRNFPTETWVYFKTFGLTAAVFVFFMTQGKLFSAYALEKDKS</sequence>
<keyword evidence="7" id="KW-1185">Reference proteome</keyword>
<evidence type="ECO:0000313" key="7">
    <source>
        <dbReference type="Proteomes" id="UP001597474"/>
    </source>
</evidence>
<evidence type="ECO:0000256" key="2">
    <source>
        <dbReference type="ARBA" id="ARBA00022692"/>
    </source>
</evidence>
<comment type="caution">
    <text evidence="6">The sequence shown here is derived from an EMBL/GenBank/DDBJ whole genome shotgun (WGS) entry which is preliminary data.</text>
</comment>
<feature type="transmembrane region" description="Helical" evidence="5">
    <location>
        <begin position="88"/>
        <end position="106"/>
    </location>
</feature>
<reference evidence="7" key="1">
    <citation type="journal article" date="2019" name="Int. J. Syst. Evol. Microbiol.">
        <title>The Global Catalogue of Microorganisms (GCM) 10K type strain sequencing project: providing services to taxonomists for standard genome sequencing and annotation.</title>
        <authorList>
            <consortium name="The Broad Institute Genomics Platform"/>
            <consortium name="The Broad Institute Genome Sequencing Center for Infectious Disease"/>
            <person name="Wu L."/>
            <person name="Ma J."/>
        </authorList>
    </citation>
    <scope>NUCLEOTIDE SEQUENCE [LARGE SCALE GENOMIC DNA]</scope>
    <source>
        <strain evidence="7">TISTR 2562</strain>
    </source>
</reference>
<keyword evidence="3 5" id="KW-1133">Transmembrane helix</keyword>
<dbReference type="InterPro" id="IPR006008">
    <property type="entry name" value="YciB"/>
</dbReference>
<dbReference type="Proteomes" id="UP001597474">
    <property type="component" value="Unassembled WGS sequence"/>
</dbReference>
<keyword evidence="4 5" id="KW-0472">Membrane</keyword>
<feature type="transmembrane region" description="Helical" evidence="5">
    <location>
        <begin position="184"/>
        <end position="206"/>
    </location>
</feature>
<name>A0ABW5TXX5_9RHOB</name>
<evidence type="ECO:0000256" key="3">
    <source>
        <dbReference type="ARBA" id="ARBA00022989"/>
    </source>
</evidence>
<dbReference type="EMBL" id="JBHUMP010000002">
    <property type="protein sequence ID" value="MFD2738481.1"/>
    <property type="molecule type" value="Genomic_DNA"/>
</dbReference>
<keyword evidence="2 5" id="KW-0812">Transmembrane</keyword>
<dbReference type="PANTHER" id="PTHR36917">
    <property type="entry name" value="INTRACELLULAR SEPTATION PROTEIN A-RELATED"/>
    <property type="match status" value="1"/>
</dbReference>
<gene>
    <name evidence="5" type="primary">yciB</name>
    <name evidence="6" type="ORF">ACFSUD_02765</name>
</gene>
<comment type="function">
    <text evidence="5">Plays a role in cell envelope biogenesis, maintenance of cell envelope integrity and membrane homeostasis.</text>
</comment>
<evidence type="ECO:0000256" key="5">
    <source>
        <dbReference type="HAMAP-Rule" id="MF_00189"/>
    </source>
</evidence>
<evidence type="ECO:0000313" key="6">
    <source>
        <dbReference type="EMBL" id="MFD2738481.1"/>
    </source>
</evidence>
<dbReference type="PANTHER" id="PTHR36917:SF1">
    <property type="entry name" value="INNER MEMBRANE-SPANNING PROTEIN YCIB"/>
    <property type="match status" value="1"/>
</dbReference>
<dbReference type="Pfam" id="PF04279">
    <property type="entry name" value="IspA"/>
    <property type="match status" value="1"/>
</dbReference>
<organism evidence="6 7">
    <name type="scientific">Sulfitobacter aestuarii</name>
    <dbReference type="NCBI Taxonomy" id="2161676"/>
    <lineage>
        <taxon>Bacteria</taxon>
        <taxon>Pseudomonadati</taxon>
        <taxon>Pseudomonadota</taxon>
        <taxon>Alphaproteobacteria</taxon>
        <taxon>Rhodobacterales</taxon>
        <taxon>Roseobacteraceae</taxon>
        <taxon>Sulfitobacter</taxon>
    </lineage>
</organism>
<keyword evidence="5" id="KW-0997">Cell inner membrane</keyword>
<proteinExistence type="inferred from homology"/>
<keyword evidence="1 5" id="KW-1003">Cell membrane</keyword>
<comment type="similarity">
    <text evidence="5">Belongs to the YciB family.</text>
</comment>
<evidence type="ECO:0000256" key="1">
    <source>
        <dbReference type="ARBA" id="ARBA00022475"/>
    </source>
</evidence>
<dbReference type="RefSeq" id="WP_386371255.1">
    <property type="nucleotide sequence ID" value="NZ_JBHUMP010000002.1"/>
</dbReference>
<feature type="transmembrane region" description="Helical" evidence="5">
    <location>
        <begin position="57"/>
        <end position="81"/>
    </location>
</feature>
<accession>A0ABW5TXX5</accession>